<keyword evidence="3" id="KW-0663">Pyridoxal phosphate</keyword>
<reference evidence="5 6" key="1">
    <citation type="submission" date="2015-11" db="EMBL/GenBank/DDBJ databases">
        <title>Genomic analysis of 38 Legionella species identifies large and diverse effector repertoires.</title>
        <authorList>
            <person name="Burstein D."/>
            <person name="Amaro F."/>
            <person name="Zusman T."/>
            <person name="Lifshitz Z."/>
            <person name="Cohen O."/>
            <person name="Gilbert J.A."/>
            <person name="Pupko T."/>
            <person name="Shuman H.A."/>
            <person name="Segal G."/>
        </authorList>
    </citation>
    <scope>NUCLEOTIDE SEQUENCE [LARGE SCALE GENOMIC DNA]</scope>
    <source>
        <strain evidence="5 6">BL-540</strain>
    </source>
</reference>
<dbReference type="GO" id="GO:0008710">
    <property type="term" value="F:8-amino-7-oxononanoate synthase activity"/>
    <property type="evidence" value="ECO:0007669"/>
    <property type="project" value="TreeGrafter"/>
</dbReference>
<name>A0A0W0VBU3_9GAMM</name>
<dbReference type="InterPro" id="IPR004839">
    <property type="entry name" value="Aminotransferase_I/II_large"/>
</dbReference>
<dbReference type="STRING" id="456.Ljor_1866"/>
<evidence type="ECO:0000256" key="3">
    <source>
        <dbReference type="ARBA" id="ARBA00022898"/>
    </source>
</evidence>
<accession>A0A0W0VBU3</accession>
<dbReference type="Pfam" id="PF00155">
    <property type="entry name" value="Aminotran_1_2"/>
    <property type="match status" value="1"/>
</dbReference>
<dbReference type="OrthoDB" id="9807157at2"/>
<dbReference type="PANTHER" id="PTHR13693:SF100">
    <property type="entry name" value="8-AMINO-7-OXONONANOATE SYNTHASE"/>
    <property type="match status" value="1"/>
</dbReference>
<dbReference type="EMBL" id="LNYJ01000011">
    <property type="protein sequence ID" value="KTD17560.1"/>
    <property type="molecule type" value="Genomic_DNA"/>
</dbReference>
<dbReference type="InterPro" id="IPR050087">
    <property type="entry name" value="AON_synthase_class-II"/>
</dbReference>
<evidence type="ECO:0000256" key="1">
    <source>
        <dbReference type="ARBA" id="ARBA00001933"/>
    </source>
</evidence>
<dbReference type="InterPro" id="IPR015421">
    <property type="entry name" value="PyrdxlP-dep_Trfase_major"/>
</dbReference>
<keyword evidence="5" id="KW-0032">Aminotransferase</keyword>
<evidence type="ECO:0000256" key="2">
    <source>
        <dbReference type="ARBA" id="ARBA00022679"/>
    </source>
</evidence>
<feature type="domain" description="Aminotransferase class I/classII large" evidence="4">
    <location>
        <begin position="60"/>
        <end position="394"/>
    </location>
</feature>
<proteinExistence type="predicted"/>
<dbReference type="GO" id="GO:0009102">
    <property type="term" value="P:biotin biosynthetic process"/>
    <property type="evidence" value="ECO:0007669"/>
    <property type="project" value="TreeGrafter"/>
</dbReference>
<dbReference type="Gene3D" id="3.90.1150.10">
    <property type="entry name" value="Aspartate Aminotransferase, domain 1"/>
    <property type="match status" value="1"/>
</dbReference>
<dbReference type="GO" id="GO:0008483">
    <property type="term" value="F:transaminase activity"/>
    <property type="evidence" value="ECO:0007669"/>
    <property type="project" value="UniProtKB-KW"/>
</dbReference>
<dbReference type="InterPro" id="IPR015424">
    <property type="entry name" value="PyrdxlP-dep_Trfase"/>
</dbReference>
<organism evidence="5 6">
    <name type="scientific">Legionella jordanis</name>
    <dbReference type="NCBI Taxonomy" id="456"/>
    <lineage>
        <taxon>Bacteria</taxon>
        <taxon>Pseudomonadati</taxon>
        <taxon>Pseudomonadota</taxon>
        <taxon>Gammaproteobacteria</taxon>
        <taxon>Legionellales</taxon>
        <taxon>Legionellaceae</taxon>
        <taxon>Legionella</taxon>
    </lineage>
</organism>
<dbReference type="PATRIC" id="fig|456.5.peg.1991"/>
<dbReference type="Gene3D" id="3.40.640.10">
    <property type="entry name" value="Type I PLP-dependent aspartate aminotransferase-like (Major domain)"/>
    <property type="match status" value="1"/>
</dbReference>
<protein>
    <submittedName>
        <fullName evidence="5">Aminotransferase class II</fullName>
    </submittedName>
</protein>
<dbReference type="GO" id="GO:0030170">
    <property type="term" value="F:pyridoxal phosphate binding"/>
    <property type="evidence" value="ECO:0007669"/>
    <property type="project" value="InterPro"/>
</dbReference>
<dbReference type="SUPFAM" id="SSF53383">
    <property type="entry name" value="PLP-dependent transferases"/>
    <property type="match status" value="1"/>
</dbReference>
<gene>
    <name evidence="5" type="ORF">Ljor_1866</name>
</gene>
<dbReference type="PANTHER" id="PTHR13693">
    <property type="entry name" value="CLASS II AMINOTRANSFERASE/8-AMINO-7-OXONONANOATE SYNTHASE"/>
    <property type="match status" value="1"/>
</dbReference>
<comment type="cofactor">
    <cofactor evidence="1">
        <name>pyridoxal 5'-phosphate</name>
        <dbReference type="ChEBI" id="CHEBI:597326"/>
    </cofactor>
</comment>
<keyword evidence="6" id="KW-1185">Reference proteome</keyword>
<comment type="caution">
    <text evidence="5">The sequence shown here is derived from an EMBL/GenBank/DDBJ whole genome shotgun (WGS) entry which is preliminary data.</text>
</comment>
<dbReference type="Proteomes" id="UP000055035">
    <property type="component" value="Unassembled WGS sequence"/>
</dbReference>
<dbReference type="RefSeq" id="WP_058471305.1">
    <property type="nucleotide sequence ID" value="NZ_CAAAIC010000008.1"/>
</dbReference>
<dbReference type="NCBIfam" id="NF005526">
    <property type="entry name" value="PRK07179.1"/>
    <property type="match status" value="1"/>
</dbReference>
<evidence type="ECO:0000259" key="4">
    <source>
        <dbReference type="Pfam" id="PF00155"/>
    </source>
</evidence>
<dbReference type="AlphaFoldDB" id="A0A0W0VBU3"/>
<dbReference type="InterPro" id="IPR015422">
    <property type="entry name" value="PyrdxlP-dep_Trfase_small"/>
</dbReference>
<evidence type="ECO:0000313" key="5">
    <source>
        <dbReference type="EMBL" id="KTD17560.1"/>
    </source>
</evidence>
<keyword evidence="2 5" id="KW-0808">Transferase</keyword>
<sequence length="413" mass="45870">MLSYKNHPLNSCEAKTNSAAKCSVPSFIHSALQNYFEVRVQESWQGHHILKGKKPSNKALLFTSNDYLHISRHPNLIQAQIEVMQKHGNGQMQSPVFLTDDSLLADCEQQFADFTGFPACLLAQSGWCANIGLIQALAPRELPVYLDFYAHMSFWEGVKAARAKPIPFQHNSVSSLRKRLERYGSGIIAVDSVYSTTGTISPLREFVRLAKEYNCLLIVDESHSLGTHGSNGSGLVAELGLTQEVDIITASLAKAISGRGGLILGQDYLIELIRYTALPSIFSSTLLPHDLAGFRSALAIIATEEWRRQKLHSNARFLREALLAEGFNLRGSQSQIIPLIAGSEANTIWLRNELEKKDIHGAVFCSPATPKNNSLIRLSINSQHEYEQLSYVVDCLLQIRRSDLSLPLFTSYT</sequence>
<evidence type="ECO:0000313" key="6">
    <source>
        <dbReference type="Proteomes" id="UP000055035"/>
    </source>
</evidence>